<feature type="transmembrane region" description="Helical" evidence="2">
    <location>
        <begin position="7"/>
        <end position="24"/>
    </location>
</feature>
<keyword evidence="2" id="KW-0812">Transmembrane</keyword>
<evidence type="ECO:0000256" key="2">
    <source>
        <dbReference type="SAM" id="Phobius"/>
    </source>
</evidence>
<evidence type="ECO:0000313" key="3">
    <source>
        <dbReference type="EMBL" id="THW59809.1"/>
    </source>
</evidence>
<sequence length="165" mass="18521">MRINQQIWLYAIANLIGMGLATPLKSPAMMGWESNFPYIYTPIYYTAEDVANWSPPPSNPSSSDPSPDTSTGVSPNPHHLTKRVWPYDSPFWDGTFPADQPPPKVGQLNCGLMLEACYQQVDLLPEYSEDHIRGKLWPHFACQGMLCIQTKKLCAYKAGWWCGAP</sequence>
<comment type="caution">
    <text evidence="3">The sequence shown here is derived from an EMBL/GenBank/DDBJ whole genome shotgun (WGS) entry which is preliminary data.</text>
</comment>
<keyword evidence="2" id="KW-0472">Membrane</keyword>
<keyword evidence="2" id="KW-1133">Transmembrane helix</keyword>
<proteinExistence type="predicted"/>
<gene>
    <name evidence="3" type="ORF">D6D20_06257</name>
</gene>
<protein>
    <submittedName>
        <fullName evidence="3">Uncharacterized protein</fullName>
    </submittedName>
</protein>
<evidence type="ECO:0000313" key="4">
    <source>
        <dbReference type="Proteomes" id="UP000310421"/>
    </source>
</evidence>
<reference evidence="3 4" key="1">
    <citation type="submission" date="2018-10" db="EMBL/GenBank/DDBJ databases">
        <title>Fifty Aureobasidium pullulans genomes reveal a recombining polyextremotolerant generalist.</title>
        <authorList>
            <person name="Gostincar C."/>
            <person name="Turk M."/>
            <person name="Zajc J."/>
            <person name="Gunde-Cimerman N."/>
        </authorList>
    </citation>
    <scope>NUCLEOTIDE SEQUENCE [LARGE SCALE GENOMIC DNA]</scope>
    <source>
        <strain evidence="3 4">EXF-10751</strain>
    </source>
</reference>
<feature type="compositionally biased region" description="Low complexity" evidence="1">
    <location>
        <begin position="60"/>
        <end position="75"/>
    </location>
</feature>
<dbReference type="AlphaFoldDB" id="A0A4S8YX71"/>
<evidence type="ECO:0000256" key="1">
    <source>
        <dbReference type="SAM" id="MobiDB-lite"/>
    </source>
</evidence>
<organism evidence="3 4">
    <name type="scientific">Aureobasidium pullulans</name>
    <name type="common">Black yeast</name>
    <name type="synonym">Pullularia pullulans</name>
    <dbReference type="NCBI Taxonomy" id="5580"/>
    <lineage>
        <taxon>Eukaryota</taxon>
        <taxon>Fungi</taxon>
        <taxon>Dikarya</taxon>
        <taxon>Ascomycota</taxon>
        <taxon>Pezizomycotina</taxon>
        <taxon>Dothideomycetes</taxon>
        <taxon>Dothideomycetidae</taxon>
        <taxon>Dothideales</taxon>
        <taxon>Saccotheciaceae</taxon>
        <taxon>Aureobasidium</taxon>
    </lineage>
</organism>
<feature type="region of interest" description="Disordered" evidence="1">
    <location>
        <begin position="54"/>
        <end position="79"/>
    </location>
</feature>
<name>A0A4S8YX71_AURPU</name>
<dbReference type="EMBL" id="QZAN01000071">
    <property type="protein sequence ID" value="THW59809.1"/>
    <property type="molecule type" value="Genomic_DNA"/>
</dbReference>
<dbReference type="Proteomes" id="UP000310421">
    <property type="component" value="Unassembled WGS sequence"/>
</dbReference>
<accession>A0A4S8YX71</accession>